<dbReference type="EnsemblMetazoa" id="AMIN014880-RA">
    <property type="protein sequence ID" value="AMIN014880-PA"/>
    <property type="gene ID" value="AMIN014880"/>
</dbReference>
<accession>A0A182WQF7</accession>
<reference evidence="3" key="1">
    <citation type="submission" date="2013-03" db="EMBL/GenBank/DDBJ databases">
        <title>The Genome Sequence of Anopheles minimus MINIMUS1.</title>
        <authorList>
            <consortium name="The Broad Institute Genomics Platform"/>
            <person name="Neafsey D.E."/>
            <person name="Walton C."/>
            <person name="Walker B."/>
            <person name="Young S.K."/>
            <person name="Zeng Q."/>
            <person name="Gargeya S."/>
            <person name="Fitzgerald M."/>
            <person name="Haas B."/>
            <person name="Abouelleil A."/>
            <person name="Allen A.W."/>
            <person name="Alvarado L."/>
            <person name="Arachchi H.M."/>
            <person name="Berlin A.M."/>
            <person name="Chapman S.B."/>
            <person name="Gainer-Dewar J."/>
            <person name="Goldberg J."/>
            <person name="Griggs A."/>
            <person name="Gujja S."/>
            <person name="Hansen M."/>
            <person name="Howarth C."/>
            <person name="Imamovic A."/>
            <person name="Ireland A."/>
            <person name="Larimer J."/>
            <person name="McCowan C."/>
            <person name="Murphy C."/>
            <person name="Pearson M."/>
            <person name="Poon T.W."/>
            <person name="Priest M."/>
            <person name="Roberts A."/>
            <person name="Saif S."/>
            <person name="Shea T."/>
            <person name="Sisk P."/>
            <person name="Sykes S."/>
            <person name="Wortman J."/>
            <person name="Nusbaum C."/>
            <person name="Birren B."/>
        </authorList>
    </citation>
    <scope>NUCLEOTIDE SEQUENCE [LARGE SCALE GENOMIC DNA]</scope>
    <source>
        <strain evidence="3">MINIMUS1</strain>
    </source>
</reference>
<sequence length="23" mass="2690">MPARICTSAQREVPKPETREYRA</sequence>
<dbReference type="AlphaFoldDB" id="A0A182WQF7"/>
<evidence type="ECO:0000313" key="3">
    <source>
        <dbReference type="Proteomes" id="UP000075920"/>
    </source>
</evidence>
<organism evidence="2 3">
    <name type="scientific">Anopheles minimus</name>
    <dbReference type="NCBI Taxonomy" id="112268"/>
    <lineage>
        <taxon>Eukaryota</taxon>
        <taxon>Metazoa</taxon>
        <taxon>Ecdysozoa</taxon>
        <taxon>Arthropoda</taxon>
        <taxon>Hexapoda</taxon>
        <taxon>Insecta</taxon>
        <taxon>Pterygota</taxon>
        <taxon>Neoptera</taxon>
        <taxon>Endopterygota</taxon>
        <taxon>Diptera</taxon>
        <taxon>Nematocera</taxon>
        <taxon>Culicoidea</taxon>
        <taxon>Culicidae</taxon>
        <taxon>Anophelinae</taxon>
        <taxon>Anopheles</taxon>
    </lineage>
</organism>
<reference evidence="2" key="2">
    <citation type="submission" date="2020-05" db="UniProtKB">
        <authorList>
            <consortium name="EnsemblMetazoa"/>
        </authorList>
    </citation>
    <scope>IDENTIFICATION</scope>
    <source>
        <strain evidence="2">MINIMUS1</strain>
    </source>
</reference>
<protein>
    <submittedName>
        <fullName evidence="2">Uncharacterized protein</fullName>
    </submittedName>
</protein>
<feature type="region of interest" description="Disordered" evidence="1">
    <location>
        <begin position="1"/>
        <end position="23"/>
    </location>
</feature>
<name>A0A182WQF7_9DIPT</name>
<evidence type="ECO:0000256" key="1">
    <source>
        <dbReference type="SAM" id="MobiDB-lite"/>
    </source>
</evidence>
<feature type="compositionally biased region" description="Basic and acidic residues" evidence="1">
    <location>
        <begin position="12"/>
        <end position="23"/>
    </location>
</feature>
<proteinExistence type="predicted"/>
<keyword evidence="3" id="KW-1185">Reference proteome</keyword>
<dbReference type="VEuPathDB" id="VectorBase:AMIN014880"/>
<dbReference type="Proteomes" id="UP000075920">
    <property type="component" value="Unassembled WGS sequence"/>
</dbReference>
<evidence type="ECO:0000313" key="2">
    <source>
        <dbReference type="EnsemblMetazoa" id="AMIN014880-PA"/>
    </source>
</evidence>